<dbReference type="InterPro" id="IPR050482">
    <property type="entry name" value="Sensor_HK_TwoCompSys"/>
</dbReference>
<keyword evidence="6 11" id="KW-0418">Kinase</keyword>
<evidence type="ECO:0000256" key="6">
    <source>
        <dbReference type="ARBA" id="ARBA00022777"/>
    </source>
</evidence>
<gene>
    <name evidence="11" type="ORF">ACFFTR_06470</name>
</gene>
<proteinExistence type="predicted"/>
<keyword evidence="12" id="KW-1185">Reference proteome</keyword>
<feature type="transmembrane region" description="Helical" evidence="9">
    <location>
        <begin position="41"/>
        <end position="60"/>
    </location>
</feature>
<name>A0ABV5M1N7_9ACTN</name>
<keyword evidence="9" id="KW-0812">Transmembrane</keyword>
<keyword evidence="9" id="KW-0472">Membrane</keyword>
<evidence type="ECO:0000256" key="1">
    <source>
        <dbReference type="ARBA" id="ARBA00000085"/>
    </source>
</evidence>
<dbReference type="EC" id="2.7.13.3" evidence="2"/>
<evidence type="ECO:0000256" key="5">
    <source>
        <dbReference type="ARBA" id="ARBA00022741"/>
    </source>
</evidence>
<feature type="transmembrane region" description="Helical" evidence="9">
    <location>
        <begin position="12"/>
        <end position="29"/>
    </location>
</feature>
<dbReference type="EMBL" id="JBHMCA010000018">
    <property type="protein sequence ID" value="MFB9442727.1"/>
    <property type="molecule type" value="Genomic_DNA"/>
</dbReference>
<keyword evidence="5" id="KW-0547">Nucleotide-binding</keyword>
<dbReference type="InterPro" id="IPR036890">
    <property type="entry name" value="HATPase_C_sf"/>
</dbReference>
<evidence type="ECO:0000256" key="9">
    <source>
        <dbReference type="SAM" id="Phobius"/>
    </source>
</evidence>
<keyword evidence="4" id="KW-0808">Transferase</keyword>
<dbReference type="InterPro" id="IPR011712">
    <property type="entry name" value="Sig_transdc_His_kin_sub3_dim/P"/>
</dbReference>
<reference evidence="11 12" key="1">
    <citation type="submission" date="2024-09" db="EMBL/GenBank/DDBJ databases">
        <authorList>
            <person name="Sun Q."/>
            <person name="Mori K."/>
        </authorList>
    </citation>
    <scope>NUCLEOTIDE SEQUENCE [LARGE SCALE GENOMIC DNA]</scope>
    <source>
        <strain evidence="11 12">JCM 3307</strain>
    </source>
</reference>
<dbReference type="PANTHER" id="PTHR24421">
    <property type="entry name" value="NITRATE/NITRITE SENSOR PROTEIN NARX-RELATED"/>
    <property type="match status" value="1"/>
</dbReference>
<evidence type="ECO:0000259" key="10">
    <source>
        <dbReference type="Pfam" id="PF07730"/>
    </source>
</evidence>
<keyword evidence="9" id="KW-1133">Transmembrane helix</keyword>
<dbReference type="PANTHER" id="PTHR24421:SF10">
    <property type="entry name" value="NITRATE_NITRITE SENSOR PROTEIN NARQ"/>
    <property type="match status" value="1"/>
</dbReference>
<evidence type="ECO:0000256" key="8">
    <source>
        <dbReference type="ARBA" id="ARBA00023012"/>
    </source>
</evidence>
<organism evidence="11 12">
    <name type="scientific">Dactylosporangium vinaceum</name>
    <dbReference type="NCBI Taxonomy" id="53362"/>
    <lineage>
        <taxon>Bacteria</taxon>
        <taxon>Bacillati</taxon>
        <taxon>Actinomycetota</taxon>
        <taxon>Actinomycetes</taxon>
        <taxon>Micromonosporales</taxon>
        <taxon>Micromonosporaceae</taxon>
        <taxon>Dactylosporangium</taxon>
    </lineage>
</organism>
<keyword evidence="8" id="KW-0902">Two-component regulatory system</keyword>
<feature type="transmembrane region" description="Helical" evidence="9">
    <location>
        <begin position="131"/>
        <end position="150"/>
    </location>
</feature>
<comment type="catalytic activity">
    <reaction evidence="1">
        <text>ATP + protein L-histidine = ADP + protein N-phospho-L-histidine.</text>
        <dbReference type="EC" id="2.7.13.3"/>
    </reaction>
</comment>
<sequence>MSSTRRHRLADVVCVVACLALGALLLRFGDAGWARHGAVPAVSWAADAAVGTAGSLLVWYRHRNPIIVALLLLPLGAVSGSVTPALAVSVYAVAVHRPARQAVLIAADNVISVLMYFGLQVDPRHPLAVDLIVRGGIITGALGWGLFAGAQRRLLSSLVDQARLTERARIAREMHDVLAHRLSLVSLHAGVLELRTDADPDEIATAAAVIRTNAHAALGELRTVIGVLRDTSSFEGVERPQPTLVDVPDLVTSADYRNEVREADSLDATVGRTVYRIIQEGLTNARKHAPGTRSSVSLSGAPDDGISIEISNPLGAPSTVPGSGLGLIGLAERVELAGGWLQHGPDRGRFRLAAWLPWAVNRRE</sequence>
<evidence type="ECO:0000313" key="11">
    <source>
        <dbReference type="EMBL" id="MFB9442727.1"/>
    </source>
</evidence>
<dbReference type="Gene3D" id="3.30.565.10">
    <property type="entry name" value="Histidine kinase-like ATPase, C-terminal domain"/>
    <property type="match status" value="1"/>
</dbReference>
<keyword evidence="7" id="KW-0067">ATP-binding</keyword>
<dbReference type="SUPFAM" id="SSF55874">
    <property type="entry name" value="ATPase domain of HSP90 chaperone/DNA topoisomerase II/histidine kinase"/>
    <property type="match status" value="1"/>
</dbReference>
<dbReference type="Pfam" id="PF07730">
    <property type="entry name" value="HisKA_3"/>
    <property type="match status" value="1"/>
</dbReference>
<evidence type="ECO:0000256" key="2">
    <source>
        <dbReference type="ARBA" id="ARBA00012438"/>
    </source>
</evidence>
<feature type="transmembrane region" description="Helical" evidence="9">
    <location>
        <begin position="67"/>
        <end position="93"/>
    </location>
</feature>
<dbReference type="Gene3D" id="1.20.5.1930">
    <property type="match status" value="1"/>
</dbReference>
<feature type="domain" description="Signal transduction histidine kinase subgroup 3 dimerisation and phosphoacceptor" evidence="10">
    <location>
        <begin position="166"/>
        <end position="231"/>
    </location>
</feature>
<keyword evidence="3" id="KW-0597">Phosphoprotein</keyword>
<dbReference type="Proteomes" id="UP001589608">
    <property type="component" value="Unassembled WGS sequence"/>
</dbReference>
<dbReference type="CDD" id="cd16917">
    <property type="entry name" value="HATPase_UhpB-NarQ-NarX-like"/>
    <property type="match status" value="1"/>
</dbReference>
<dbReference type="RefSeq" id="WP_223103038.1">
    <property type="nucleotide sequence ID" value="NZ_CP061913.1"/>
</dbReference>
<protein>
    <recommendedName>
        <fullName evidence="2">histidine kinase</fullName>
        <ecNumber evidence="2">2.7.13.3</ecNumber>
    </recommendedName>
</protein>
<evidence type="ECO:0000313" key="12">
    <source>
        <dbReference type="Proteomes" id="UP001589608"/>
    </source>
</evidence>
<feature type="transmembrane region" description="Helical" evidence="9">
    <location>
        <begin position="99"/>
        <end position="119"/>
    </location>
</feature>
<evidence type="ECO:0000256" key="4">
    <source>
        <dbReference type="ARBA" id="ARBA00022679"/>
    </source>
</evidence>
<dbReference type="GO" id="GO:0016301">
    <property type="term" value="F:kinase activity"/>
    <property type="evidence" value="ECO:0007669"/>
    <property type="project" value="UniProtKB-KW"/>
</dbReference>
<evidence type="ECO:0000256" key="3">
    <source>
        <dbReference type="ARBA" id="ARBA00022553"/>
    </source>
</evidence>
<accession>A0ABV5M1N7</accession>
<comment type="caution">
    <text evidence="11">The sequence shown here is derived from an EMBL/GenBank/DDBJ whole genome shotgun (WGS) entry which is preliminary data.</text>
</comment>
<evidence type="ECO:0000256" key="7">
    <source>
        <dbReference type="ARBA" id="ARBA00022840"/>
    </source>
</evidence>